<keyword evidence="5" id="KW-0560">Oxidoreductase</keyword>
<comment type="similarity">
    <text evidence="1">Belongs to the FMO family.</text>
</comment>
<dbReference type="GO" id="GO:0050660">
    <property type="term" value="F:flavin adenine dinucleotide binding"/>
    <property type="evidence" value="ECO:0007669"/>
    <property type="project" value="InterPro"/>
</dbReference>
<name>A0A9P9ANN4_9HYPO</name>
<dbReference type="PANTHER" id="PTHR23023">
    <property type="entry name" value="DIMETHYLANILINE MONOOXYGENASE"/>
    <property type="match status" value="1"/>
</dbReference>
<sequence>MRTEDMHVAVIGAGPAGLTAIKAMMEEGFQVTGFERRPDAGGLWAFSENPHFTSATLSTKTQLSKFLLPFSDYPIPEAFPLHPMSADLGAYYKSYAKHFGLLDKIVFNASVQSLSRTDDGTQWALSLKGEQSPRVFDKVILATGSEVNPIVPEIEGLDLFEGQFLHSQAYKRPEPFAGQNVVIIGQGNTAADCAVDLTSHSSKVYWSHRRGAMIFPRIVNGSRFDAFASWKKVRSGFWVAKYLPSVHRRMFDAFFSWVLNVSWGKLDPQWRLDRNPYYATTISGMVINDHLIPALRDGSVTSTAGVRKVIGPRSVELADGTVLEDIDTIIACTGYDNPLQAFDGIVNRTKTHPDVPPIPDLYQGIFPIQHADSLAVLNHVIVMDSPVTCRELASLAIAQIWAGKSHLPPVEEMEAQIRRRQAWFTDLTLETPLPVHEGTTEPHEWLRWVNDMAGTGVYEYLGWTTHGIWFFLREPKLCNLLSWGVNTPHMYRLFETGKRKAWDGAREAVERVNYLSKVDLEQVKPKTA</sequence>
<evidence type="ECO:0000256" key="3">
    <source>
        <dbReference type="ARBA" id="ARBA00022827"/>
    </source>
</evidence>
<dbReference type="PIRSF" id="PIRSF000332">
    <property type="entry name" value="FMO"/>
    <property type="match status" value="1"/>
</dbReference>
<dbReference type="OrthoDB" id="66881at2759"/>
<dbReference type="InterPro" id="IPR050346">
    <property type="entry name" value="FMO-like"/>
</dbReference>
<accession>A0A9P9ANN4</accession>
<keyword evidence="4" id="KW-0521">NADP</keyword>
<keyword evidence="7" id="KW-1185">Reference proteome</keyword>
<keyword evidence="2" id="KW-0285">Flavoprotein</keyword>
<dbReference type="InterPro" id="IPR036188">
    <property type="entry name" value="FAD/NAD-bd_sf"/>
</dbReference>
<proteinExistence type="inferred from homology"/>
<dbReference type="InterPro" id="IPR000960">
    <property type="entry name" value="Flavin_mOase"/>
</dbReference>
<protein>
    <submittedName>
        <fullName evidence="6">Flavin monooxygenase-like protein</fullName>
    </submittedName>
</protein>
<organism evidence="6 7">
    <name type="scientific">Thelonectria olida</name>
    <dbReference type="NCBI Taxonomy" id="1576542"/>
    <lineage>
        <taxon>Eukaryota</taxon>
        <taxon>Fungi</taxon>
        <taxon>Dikarya</taxon>
        <taxon>Ascomycota</taxon>
        <taxon>Pezizomycotina</taxon>
        <taxon>Sordariomycetes</taxon>
        <taxon>Hypocreomycetidae</taxon>
        <taxon>Hypocreales</taxon>
        <taxon>Nectriaceae</taxon>
        <taxon>Thelonectria</taxon>
    </lineage>
</organism>
<dbReference type="GO" id="GO:0050661">
    <property type="term" value="F:NADP binding"/>
    <property type="evidence" value="ECO:0007669"/>
    <property type="project" value="InterPro"/>
</dbReference>
<dbReference type="EMBL" id="JAGPYM010000012">
    <property type="protein sequence ID" value="KAH6888404.1"/>
    <property type="molecule type" value="Genomic_DNA"/>
</dbReference>
<dbReference type="Pfam" id="PF00743">
    <property type="entry name" value="FMO-like"/>
    <property type="match status" value="1"/>
</dbReference>
<dbReference type="GO" id="GO:0004499">
    <property type="term" value="F:N,N-dimethylaniline monooxygenase activity"/>
    <property type="evidence" value="ECO:0007669"/>
    <property type="project" value="InterPro"/>
</dbReference>
<dbReference type="Proteomes" id="UP000777438">
    <property type="component" value="Unassembled WGS sequence"/>
</dbReference>
<evidence type="ECO:0000256" key="1">
    <source>
        <dbReference type="ARBA" id="ARBA00009183"/>
    </source>
</evidence>
<reference evidence="6 7" key="1">
    <citation type="journal article" date="2021" name="Nat. Commun.">
        <title>Genetic determinants of endophytism in the Arabidopsis root mycobiome.</title>
        <authorList>
            <person name="Mesny F."/>
            <person name="Miyauchi S."/>
            <person name="Thiergart T."/>
            <person name="Pickel B."/>
            <person name="Atanasova L."/>
            <person name="Karlsson M."/>
            <person name="Huettel B."/>
            <person name="Barry K.W."/>
            <person name="Haridas S."/>
            <person name="Chen C."/>
            <person name="Bauer D."/>
            <person name="Andreopoulos W."/>
            <person name="Pangilinan J."/>
            <person name="LaButti K."/>
            <person name="Riley R."/>
            <person name="Lipzen A."/>
            <person name="Clum A."/>
            <person name="Drula E."/>
            <person name="Henrissat B."/>
            <person name="Kohler A."/>
            <person name="Grigoriev I.V."/>
            <person name="Martin F.M."/>
            <person name="Hacquard S."/>
        </authorList>
    </citation>
    <scope>NUCLEOTIDE SEQUENCE [LARGE SCALE GENOMIC DNA]</scope>
    <source>
        <strain evidence="6 7">MPI-CAGE-CH-0241</strain>
    </source>
</reference>
<dbReference type="InterPro" id="IPR020946">
    <property type="entry name" value="Flavin_mOase-like"/>
</dbReference>
<keyword evidence="6" id="KW-0503">Monooxygenase</keyword>
<gene>
    <name evidence="6" type="ORF">B0T10DRAFT_53654</name>
</gene>
<evidence type="ECO:0000256" key="2">
    <source>
        <dbReference type="ARBA" id="ARBA00022630"/>
    </source>
</evidence>
<comment type="caution">
    <text evidence="6">The sequence shown here is derived from an EMBL/GenBank/DDBJ whole genome shotgun (WGS) entry which is preliminary data.</text>
</comment>
<evidence type="ECO:0000256" key="4">
    <source>
        <dbReference type="ARBA" id="ARBA00022857"/>
    </source>
</evidence>
<keyword evidence="3" id="KW-0274">FAD</keyword>
<dbReference type="Gene3D" id="3.50.50.60">
    <property type="entry name" value="FAD/NAD(P)-binding domain"/>
    <property type="match status" value="1"/>
</dbReference>
<dbReference type="PRINTS" id="PR00370">
    <property type="entry name" value="FMOXYGENASE"/>
</dbReference>
<dbReference type="AlphaFoldDB" id="A0A9P9ANN4"/>
<evidence type="ECO:0000313" key="7">
    <source>
        <dbReference type="Proteomes" id="UP000777438"/>
    </source>
</evidence>
<evidence type="ECO:0000256" key="5">
    <source>
        <dbReference type="ARBA" id="ARBA00023002"/>
    </source>
</evidence>
<evidence type="ECO:0000313" key="6">
    <source>
        <dbReference type="EMBL" id="KAH6888404.1"/>
    </source>
</evidence>
<dbReference type="SUPFAM" id="SSF51905">
    <property type="entry name" value="FAD/NAD(P)-binding domain"/>
    <property type="match status" value="1"/>
</dbReference>